<dbReference type="Proteomes" id="UP001595912">
    <property type="component" value="Unassembled WGS sequence"/>
</dbReference>
<organism evidence="9 10">
    <name type="scientific">Dactylosporangium cerinum</name>
    <dbReference type="NCBI Taxonomy" id="1434730"/>
    <lineage>
        <taxon>Bacteria</taxon>
        <taxon>Bacillati</taxon>
        <taxon>Actinomycetota</taxon>
        <taxon>Actinomycetes</taxon>
        <taxon>Micromonosporales</taxon>
        <taxon>Micromonosporaceae</taxon>
        <taxon>Dactylosporangium</taxon>
    </lineage>
</organism>
<dbReference type="Gene3D" id="3.30.930.10">
    <property type="entry name" value="Bira Bifunctional Protein, Domain 2"/>
    <property type="match status" value="1"/>
</dbReference>
<dbReference type="InterPro" id="IPR029351">
    <property type="entry name" value="GAD_dom"/>
</dbReference>
<feature type="region of interest" description="Aspartate" evidence="7">
    <location>
        <begin position="230"/>
        <end position="233"/>
    </location>
</feature>
<dbReference type="RefSeq" id="WP_380128224.1">
    <property type="nucleotide sequence ID" value="NZ_JBHSIU010000130.1"/>
</dbReference>
<dbReference type="InterPro" id="IPR004115">
    <property type="entry name" value="GAD-like_sf"/>
</dbReference>
<sequence length="628" mass="70112">METLHDRPMYDIPGHVAKDEWHPHMKMSWMAMHRYRSHTCGQLRKADAGLDARVSGWLHNRRNLGGVLFVDLRDHYGIVQLVAHPGSDAFESLSNIRKETVVCVSGAVLARSSENVNPNQPTGEIEILADTVEVLGPADPLPFSVFPEDPVSEEKRLTHRFLDLRRGQMHRNIMLRSAVIRSLRTRMLDLGFTEFQTPILSATSPEGARDYLVPSRVYPGRFYALPQAPQQFKQLMMVAGFDRYFQIAPCFRDEDSRADRSPGEFYQLDIEMSFVEQSDVFEAVESVITDVFREFAPHRETTSPYPHITYRDALLRYGTDKPDLRAHLELVDVSDVFATSEFRAFAGRHVRALAVPDTAGQPRSFFDQMEALAVARGAKGLAWVRFDDDGKVTGPIAKFLADDEVQALGGAVKATGGTAVFLNAGDPAEVSKIMSEVRVQASKRTGRFDEDAFRFCWIVDFPMYEMDDDGRIEFSHNPFSMPQGGLEALRTKDPLDILAWQYDIVCNGIELSSGAIRNHSPEVMFKAFEIAGYPAERVEQEFGGMLRAFQLGAPPHGGIAPGVDRIVMLLADEPNIREVIAFPLNQNAQDLLMGAPTEISAERLAELHLKIDRKPPRPAGTPGATTPA</sequence>
<dbReference type="InterPro" id="IPR004365">
    <property type="entry name" value="NA-bd_OB_tRNA"/>
</dbReference>
<dbReference type="InterPro" id="IPR047089">
    <property type="entry name" value="Asp-tRNA-ligase_1_N"/>
</dbReference>
<dbReference type="InterPro" id="IPR002312">
    <property type="entry name" value="Asp/Asn-tRNA-synth_IIb"/>
</dbReference>
<feature type="binding site" evidence="7">
    <location>
        <position position="517"/>
    </location>
    <ligand>
        <name>L-aspartate</name>
        <dbReference type="ChEBI" id="CHEBI:29991"/>
    </ligand>
</feature>
<feature type="binding site" evidence="7">
    <location>
        <begin position="562"/>
        <end position="565"/>
    </location>
    <ligand>
        <name>ATP</name>
        <dbReference type="ChEBI" id="CHEBI:30616"/>
    </ligand>
</feature>
<gene>
    <name evidence="7 9" type="primary">aspS</name>
    <name evidence="9" type="ORF">ACFPIJ_58500</name>
</gene>
<comment type="subunit">
    <text evidence="7">Homodimer.</text>
</comment>
<evidence type="ECO:0000256" key="4">
    <source>
        <dbReference type="ARBA" id="ARBA00022840"/>
    </source>
</evidence>
<keyword evidence="10" id="KW-1185">Reference proteome</keyword>
<dbReference type="SUPFAM" id="SSF55261">
    <property type="entry name" value="GAD domain-like"/>
    <property type="match status" value="1"/>
</dbReference>
<dbReference type="InterPro" id="IPR047090">
    <property type="entry name" value="AspRS_core"/>
</dbReference>
<dbReference type="HAMAP" id="MF_00044">
    <property type="entry name" value="Asp_tRNA_synth_type1"/>
    <property type="match status" value="1"/>
</dbReference>
<comment type="function">
    <text evidence="7">Catalyzes the attachment of L-aspartate to tRNA(Asp) in a two-step reaction: L-aspartate is first activated by ATP to form Asp-AMP and then transferred to the acceptor end of tRNA(Asp).</text>
</comment>
<accession>A0ABV9WFR8</accession>
<keyword evidence="6 7" id="KW-0030">Aminoacyl-tRNA synthetase</keyword>
<dbReference type="CDD" id="cd00777">
    <property type="entry name" value="AspRS_core"/>
    <property type="match status" value="1"/>
</dbReference>
<dbReference type="InterPro" id="IPR045864">
    <property type="entry name" value="aa-tRNA-synth_II/BPL/LPL"/>
</dbReference>
<feature type="domain" description="Aminoacyl-transfer RNA synthetases class-II family profile" evidence="8">
    <location>
        <begin position="175"/>
        <end position="583"/>
    </location>
</feature>
<dbReference type="InterPro" id="IPR006195">
    <property type="entry name" value="aa-tRNA-synth_II"/>
</dbReference>
<dbReference type="GO" id="GO:0004815">
    <property type="term" value="F:aspartate-tRNA ligase activity"/>
    <property type="evidence" value="ECO:0007669"/>
    <property type="project" value="UniProtKB-EC"/>
</dbReference>
<evidence type="ECO:0000256" key="2">
    <source>
        <dbReference type="ARBA" id="ARBA00022598"/>
    </source>
</evidence>
<proteinExistence type="inferred from homology"/>
<comment type="subcellular location">
    <subcellularLocation>
        <location evidence="7">Cytoplasm</location>
    </subcellularLocation>
</comment>
<feature type="binding site" evidence="7">
    <location>
        <begin position="252"/>
        <end position="254"/>
    </location>
    <ligand>
        <name>ATP</name>
        <dbReference type="ChEBI" id="CHEBI:30616"/>
    </ligand>
</feature>
<keyword evidence="5 7" id="KW-0648">Protein biosynthesis</keyword>
<evidence type="ECO:0000259" key="8">
    <source>
        <dbReference type="PROSITE" id="PS50862"/>
    </source>
</evidence>
<dbReference type="InterPro" id="IPR004524">
    <property type="entry name" value="Asp-tRNA-ligase_1"/>
</dbReference>
<dbReference type="Pfam" id="PF02938">
    <property type="entry name" value="GAD"/>
    <property type="match status" value="1"/>
</dbReference>
<evidence type="ECO:0000313" key="9">
    <source>
        <dbReference type="EMBL" id="MFC5007586.1"/>
    </source>
</evidence>
<feature type="binding site" evidence="7">
    <location>
        <position position="206"/>
    </location>
    <ligand>
        <name>L-aspartate</name>
        <dbReference type="ChEBI" id="CHEBI:29991"/>
    </ligand>
</feature>
<keyword evidence="4 7" id="KW-0067">ATP-binding</keyword>
<feature type="binding site" evidence="7">
    <location>
        <position position="252"/>
    </location>
    <ligand>
        <name>L-aspartate</name>
        <dbReference type="ChEBI" id="CHEBI:29991"/>
    </ligand>
</feature>
<evidence type="ECO:0000256" key="7">
    <source>
        <dbReference type="HAMAP-Rule" id="MF_00044"/>
    </source>
</evidence>
<evidence type="ECO:0000256" key="6">
    <source>
        <dbReference type="ARBA" id="ARBA00023146"/>
    </source>
</evidence>
<dbReference type="NCBIfam" id="NF001750">
    <property type="entry name" value="PRK00476.1"/>
    <property type="match status" value="1"/>
</dbReference>
<dbReference type="EC" id="6.1.1.12" evidence="7"/>
<evidence type="ECO:0000313" key="10">
    <source>
        <dbReference type="Proteomes" id="UP001595912"/>
    </source>
</evidence>
<dbReference type="SUPFAM" id="SSF55681">
    <property type="entry name" value="Class II aaRS and biotin synthetases"/>
    <property type="match status" value="1"/>
</dbReference>
<keyword evidence="7" id="KW-0963">Cytoplasm</keyword>
<dbReference type="Gene3D" id="2.40.50.140">
    <property type="entry name" value="Nucleic acid-binding proteins"/>
    <property type="match status" value="1"/>
</dbReference>
<keyword evidence="3 7" id="KW-0547">Nucleotide-binding</keyword>
<reference evidence="10" key="1">
    <citation type="journal article" date="2019" name="Int. J. Syst. Evol. Microbiol.">
        <title>The Global Catalogue of Microorganisms (GCM) 10K type strain sequencing project: providing services to taxonomists for standard genome sequencing and annotation.</title>
        <authorList>
            <consortium name="The Broad Institute Genomics Platform"/>
            <consortium name="The Broad Institute Genome Sequencing Center for Infectious Disease"/>
            <person name="Wu L."/>
            <person name="Ma J."/>
        </authorList>
    </citation>
    <scope>NUCLEOTIDE SEQUENCE [LARGE SCALE GENOMIC DNA]</scope>
    <source>
        <strain evidence="10">CGMCC 4.7152</strain>
    </source>
</reference>
<name>A0ABV9WFR8_9ACTN</name>
<dbReference type="PROSITE" id="PS50862">
    <property type="entry name" value="AA_TRNA_LIGASE_II"/>
    <property type="match status" value="1"/>
</dbReference>
<evidence type="ECO:0000256" key="5">
    <source>
        <dbReference type="ARBA" id="ARBA00022917"/>
    </source>
</evidence>
<dbReference type="InterPro" id="IPR012340">
    <property type="entry name" value="NA-bd_OB-fold"/>
</dbReference>
<dbReference type="Pfam" id="PF00152">
    <property type="entry name" value="tRNA-synt_2"/>
    <property type="match status" value="1"/>
</dbReference>
<dbReference type="EMBL" id="JBHSIU010000130">
    <property type="protein sequence ID" value="MFC5007586.1"/>
    <property type="molecule type" value="Genomic_DNA"/>
</dbReference>
<dbReference type="Pfam" id="PF01336">
    <property type="entry name" value="tRNA_anti-codon"/>
    <property type="match status" value="1"/>
</dbReference>
<dbReference type="CDD" id="cd04317">
    <property type="entry name" value="EcAspRS_like_N"/>
    <property type="match status" value="1"/>
</dbReference>
<feature type="binding site" evidence="7">
    <location>
        <position position="476"/>
    </location>
    <ligand>
        <name>L-aspartate</name>
        <dbReference type="ChEBI" id="CHEBI:29991"/>
    </ligand>
</feature>
<protein>
    <recommendedName>
        <fullName evidence="7">Aspartate--tRNA ligase</fullName>
        <ecNumber evidence="7">6.1.1.12</ecNumber>
    </recommendedName>
    <alternativeName>
        <fullName evidence="7">Aspartyl-tRNA synthetase</fullName>
        <shortName evidence="7">AspRS</shortName>
    </alternativeName>
</protein>
<comment type="caution">
    <text evidence="7">Lacks conserved residue(s) required for the propagation of feature annotation.</text>
</comment>
<dbReference type="PRINTS" id="PR01042">
    <property type="entry name" value="TRNASYNTHASP"/>
</dbReference>
<evidence type="ECO:0000256" key="1">
    <source>
        <dbReference type="ARBA" id="ARBA00006303"/>
    </source>
</evidence>
<keyword evidence="2 7" id="KW-0436">Ligase</keyword>
<feature type="binding site" evidence="7">
    <location>
        <position position="510"/>
    </location>
    <ligand>
        <name>ATP</name>
        <dbReference type="ChEBI" id="CHEBI:30616"/>
    </ligand>
</feature>
<dbReference type="InterPro" id="IPR004364">
    <property type="entry name" value="Aa-tRNA-synt_II"/>
</dbReference>
<dbReference type="SUPFAM" id="SSF50249">
    <property type="entry name" value="Nucleic acid-binding proteins"/>
    <property type="match status" value="1"/>
</dbReference>
<dbReference type="PANTHER" id="PTHR22594:SF5">
    <property type="entry name" value="ASPARTATE--TRNA LIGASE, MITOCHONDRIAL"/>
    <property type="match status" value="1"/>
</dbReference>
<dbReference type="PANTHER" id="PTHR22594">
    <property type="entry name" value="ASPARTYL/LYSYL-TRNA SYNTHETASE"/>
    <property type="match status" value="1"/>
</dbReference>
<dbReference type="Gene3D" id="3.30.1360.30">
    <property type="entry name" value="GAD-like domain"/>
    <property type="match status" value="1"/>
</dbReference>
<dbReference type="NCBIfam" id="TIGR00459">
    <property type="entry name" value="aspS_bact"/>
    <property type="match status" value="1"/>
</dbReference>
<comment type="similarity">
    <text evidence="1 7">Belongs to the class-II aminoacyl-tRNA synthetase family. Type 1 subfamily.</text>
</comment>
<comment type="catalytic activity">
    <reaction evidence="7">
        <text>tRNA(Asp) + L-aspartate + ATP = L-aspartyl-tRNA(Asp) + AMP + diphosphate</text>
        <dbReference type="Rhea" id="RHEA:19649"/>
        <dbReference type="Rhea" id="RHEA-COMP:9660"/>
        <dbReference type="Rhea" id="RHEA-COMP:9678"/>
        <dbReference type="ChEBI" id="CHEBI:29991"/>
        <dbReference type="ChEBI" id="CHEBI:30616"/>
        <dbReference type="ChEBI" id="CHEBI:33019"/>
        <dbReference type="ChEBI" id="CHEBI:78442"/>
        <dbReference type="ChEBI" id="CHEBI:78516"/>
        <dbReference type="ChEBI" id="CHEBI:456215"/>
        <dbReference type="EC" id="6.1.1.12"/>
    </reaction>
</comment>
<comment type="caution">
    <text evidence="9">The sequence shown here is derived from an EMBL/GenBank/DDBJ whole genome shotgun (WGS) entry which is preliminary data.</text>
</comment>
<evidence type="ECO:0000256" key="3">
    <source>
        <dbReference type="ARBA" id="ARBA00022741"/>
    </source>
</evidence>